<evidence type="ECO:0000256" key="2">
    <source>
        <dbReference type="ARBA" id="ARBA00022741"/>
    </source>
</evidence>
<accession>A0ABX7BA72</accession>
<dbReference type="InterPro" id="IPR006034">
    <property type="entry name" value="Asparaginase/glutaminase-like"/>
</dbReference>
<dbReference type="InterPro" id="IPR036627">
    <property type="entry name" value="CobW-likC_sf"/>
</dbReference>
<evidence type="ECO:0000313" key="7">
    <source>
        <dbReference type="Proteomes" id="UP000595197"/>
    </source>
</evidence>
<dbReference type="Proteomes" id="UP000595197">
    <property type="component" value="Chromosome"/>
</dbReference>
<feature type="active site" evidence="4">
    <location>
        <position position="12"/>
    </location>
</feature>
<keyword evidence="7" id="KW-1185">Reference proteome</keyword>
<name>A0ABX7BA72_9PROT</name>
<dbReference type="SUPFAM" id="SSF90002">
    <property type="entry name" value="Hypothetical protein YjiA, C-terminal domain"/>
    <property type="match status" value="1"/>
</dbReference>
<comment type="similarity">
    <text evidence="1">Belongs to the asparaginase 1 family.</text>
</comment>
<evidence type="ECO:0000256" key="4">
    <source>
        <dbReference type="PROSITE-ProRule" id="PRU10099"/>
    </source>
</evidence>
<proteinExistence type="inferred from homology"/>
<reference evidence="6" key="1">
    <citation type="submission" date="2021-02" db="EMBL/GenBank/DDBJ databases">
        <title>Skermanella TT6 skin isolate.</title>
        <authorList>
            <person name="Lee K."/>
            <person name="Ganzorig M."/>
        </authorList>
    </citation>
    <scope>NUCLEOTIDE SEQUENCE</scope>
    <source>
        <strain evidence="6">TT6</strain>
    </source>
</reference>
<dbReference type="InterPro" id="IPR011629">
    <property type="entry name" value="CobW-like_C"/>
</dbReference>
<dbReference type="InterPro" id="IPR036152">
    <property type="entry name" value="Asp/glu_Ase-like_sf"/>
</dbReference>
<dbReference type="PROSITE" id="PS00144">
    <property type="entry name" value="ASN_GLN_ASE_1"/>
    <property type="match status" value="1"/>
</dbReference>
<dbReference type="Pfam" id="PF07683">
    <property type="entry name" value="CobW_C"/>
    <property type="match status" value="1"/>
</dbReference>
<dbReference type="Gene3D" id="3.30.1220.10">
    <property type="entry name" value="CobW-like, C-terminal domain"/>
    <property type="match status" value="1"/>
</dbReference>
<evidence type="ECO:0000256" key="3">
    <source>
        <dbReference type="ARBA" id="ARBA00023186"/>
    </source>
</evidence>
<gene>
    <name evidence="6" type="ORF">IGS68_08780</name>
</gene>
<protein>
    <submittedName>
        <fullName evidence="6">GTP-binding protein</fullName>
    </submittedName>
</protein>
<keyword evidence="2" id="KW-0547">Nucleotide-binding</keyword>
<feature type="domain" description="CobW C-terminal" evidence="5">
    <location>
        <begin position="66"/>
        <end position="121"/>
    </location>
</feature>
<dbReference type="SUPFAM" id="SSF53774">
    <property type="entry name" value="Glutaminase/Asparaginase"/>
    <property type="match status" value="1"/>
</dbReference>
<evidence type="ECO:0000313" key="6">
    <source>
        <dbReference type="EMBL" id="QQP91281.1"/>
    </source>
</evidence>
<dbReference type="RefSeq" id="WP_201079025.1">
    <property type="nucleotide sequence ID" value="NZ_CP067420.1"/>
</dbReference>
<organism evidence="6 7">
    <name type="scientific">Skermanella cutis</name>
    <dbReference type="NCBI Taxonomy" id="2775420"/>
    <lineage>
        <taxon>Bacteria</taxon>
        <taxon>Pseudomonadati</taxon>
        <taxon>Pseudomonadota</taxon>
        <taxon>Alphaproteobacteria</taxon>
        <taxon>Rhodospirillales</taxon>
        <taxon>Azospirillaceae</taxon>
        <taxon>Skermanella</taxon>
    </lineage>
</organism>
<dbReference type="InterPro" id="IPR020827">
    <property type="entry name" value="Asparaginase/glutaminase_AS1"/>
</dbReference>
<keyword evidence="3" id="KW-0143">Chaperone</keyword>
<dbReference type="PIRSF" id="PIRSF500176">
    <property type="entry name" value="L_ASNase"/>
    <property type="match status" value="1"/>
</dbReference>
<sequence length="131" mass="13732">MTRTVVLSTGGTIASRYGADQESVVSDVAGSTLGSLAPGVPVAAEEFSNLGSYRIDLPTAFELVWLSIRGVDTPVVVQGVQHLIHKPVHLDAWPDGIPGTRIVVIAQGLDPAVVRRSFKAFVDVPAGQDAT</sequence>
<dbReference type="PIRSF" id="PIRSF001220">
    <property type="entry name" value="L-ASNase_gatD"/>
    <property type="match status" value="1"/>
</dbReference>
<dbReference type="EMBL" id="CP067420">
    <property type="protein sequence ID" value="QQP91281.1"/>
    <property type="molecule type" value="Genomic_DNA"/>
</dbReference>
<evidence type="ECO:0000259" key="5">
    <source>
        <dbReference type="Pfam" id="PF07683"/>
    </source>
</evidence>
<evidence type="ECO:0000256" key="1">
    <source>
        <dbReference type="ARBA" id="ARBA00010518"/>
    </source>
</evidence>